<evidence type="ECO:0000313" key="3">
    <source>
        <dbReference type="Proteomes" id="UP000275267"/>
    </source>
</evidence>
<comment type="caution">
    <text evidence="2">The sequence shown here is derived from an EMBL/GenBank/DDBJ whole genome shotgun (WGS) entry which is preliminary data.</text>
</comment>
<dbReference type="EMBL" id="PQIB02000003">
    <property type="protein sequence ID" value="RLN30114.1"/>
    <property type="molecule type" value="Genomic_DNA"/>
</dbReference>
<sequence>MALIAAAAAGARPLLSPSARPAAAPLSYAAYSAAGPAAGDIEDSPLPRRSPLAQFRDRRALTVTDITATEWCEKQMEFMLKHGKPERTEAMKAGSDRHAQLEDEVFQRVDISIRCEEELWAVKFVRFIVGTNRLMLKGVTREIPVFGVVEGSWVIGTIDEIRMHMDGISAQPILVDTKTCVTPTIPLEAQKRNGRVLRQFTGDFDLPVCSWEIVQFHVLGNCTNRGRY</sequence>
<dbReference type="OrthoDB" id="354769at2759"/>
<dbReference type="GO" id="GO:0036297">
    <property type="term" value="P:interstrand cross-link repair"/>
    <property type="evidence" value="ECO:0007669"/>
    <property type="project" value="TreeGrafter"/>
</dbReference>
<comment type="similarity">
    <text evidence="1">Belongs to the EXO5 family.</text>
</comment>
<dbReference type="Pfam" id="PF09810">
    <property type="entry name" value="Exo5"/>
    <property type="match status" value="1"/>
</dbReference>
<dbReference type="GO" id="GO:0045145">
    <property type="term" value="F:single-stranded DNA 5'-3' DNA exonuclease activity"/>
    <property type="evidence" value="ECO:0007669"/>
    <property type="project" value="InterPro"/>
</dbReference>
<dbReference type="PANTHER" id="PTHR14464">
    <property type="entry name" value="EXONUCLEASE V"/>
    <property type="match status" value="1"/>
</dbReference>
<organism evidence="2 3">
    <name type="scientific">Panicum miliaceum</name>
    <name type="common">Proso millet</name>
    <name type="synonym">Broomcorn millet</name>
    <dbReference type="NCBI Taxonomy" id="4540"/>
    <lineage>
        <taxon>Eukaryota</taxon>
        <taxon>Viridiplantae</taxon>
        <taxon>Streptophyta</taxon>
        <taxon>Embryophyta</taxon>
        <taxon>Tracheophyta</taxon>
        <taxon>Spermatophyta</taxon>
        <taxon>Magnoliopsida</taxon>
        <taxon>Liliopsida</taxon>
        <taxon>Poales</taxon>
        <taxon>Poaceae</taxon>
        <taxon>PACMAD clade</taxon>
        <taxon>Panicoideae</taxon>
        <taxon>Panicodae</taxon>
        <taxon>Paniceae</taxon>
        <taxon>Panicinae</taxon>
        <taxon>Panicum</taxon>
        <taxon>Panicum sect. Panicum</taxon>
    </lineage>
</organism>
<dbReference type="PANTHER" id="PTHR14464:SF4">
    <property type="entry name" value="EXONUCLEASE V"/>
    <property type="match status" value="1"/>
</dbReference>
<evidence type="ECO:0000256" key="1">
    <source>
        <dbReference type="ARBA" id="ARBA00009797"/>
    </source>
</evidence>
<gene>
    <name evidence="2" type="ORF">C2845_PM05G11080</name>
</gene>
<keyword evidence="3" id="KW-1185">Reference proteome</keyword>
<reference evidence="3" key="1">
    <citation type="journal article" date="2019" name="Nat. Commun.">
        <title>The genome of broomcorn millet.</title>
        <authorList>
            <person name="Zou C."/>
            <person name="Miki D."/>
            <person name="Li D."/>
            <person name="Tang Q."/>
            <person name="Xiao L."/>
            <person name="Rajput S."/>
            <person name="Deng P."/>
            <person name="Jia W."/>
            <person name="Huang R."/>
            <person name="Zhang M."/>
            <person name="Sun Y."/>
            <person name="Hu J."/>
            <person name="Fu X."/>
            <person name="Schnable P.S."/>
            <person name="Li F."/>
            <person name="Zhang H."/>
            <person name="Feng B."/>
            <person name="Zhu X."/>
            <person name="Liu R."/>
            <person name="Schnable J.C."/>
            <person name="Zhu J.-K."/>
            <person name="Zhang H."/>
        </authorList>
    </citation>
    <scope>NUCLEOTIDE SEQUENCE [LARGE SCALE GENOMIC DNA]</scope>
</reference>
<name>A0A3L6T3Y2_PANMI</name>
<dbReference type="GO" id="GO:0005634">
    <property type="term" value="C:nucleus"/>
    <property type="evidence" value="ECO:0007669"/>
    <property type="project" value="TreeGrafter"/>
</dbReference>
<dbReference type="Proteomes" id="UP000275267">
    <property type="component" value="Unassembled WGS sequence"/>
</dbReference>
<dbReference type="AlphaFoldDB" id="A0A3L6T3Y2"/>
<protein>
    <submittedName>
        <fullName evidence="2">Exonuclease V, chloroplastic-like</fullName>
    </submittedName>
</protein>
<evidence type="ECO:0000313" key="2">
    <source>
        <dbReference type="EMBL" id="RLN30114.1"/>
    </source>
</evidence>
<dbReference type="InterPro" id="IPR019190">
    <property type="entry name" value="EXOV"/>
</dbReference>
<accession>A0A3L6T3Y2</accession>
<proteinExistence type="inferred from homology"/>